<proteinExistence type="predicted"/>
<dbReference type="EMBL" id="CP078076">
    <property type="protein sequence ID" value="UPL09975.1"/>
    <property type="molecule type" value="Genomic_DNA"/>
</dbReference>
<sequence length="76" mass="8541">MDDLDLARRVSAMVILADPSERESVLQREIPLDRFARVLALLPGVMAATIDSIVARDKRHRLAVQGVLRTFLQESK</sequence>
<reference evidence="1 2" key="1">
    <citation type="submission" date="2021-06" db="EMBL/GenBank/DDBJ databases">
        <title>Genome-based taxonomic framework of Microbacterium strains isolated from marine environment, the description of four new species and reclassification of four preexisting species.</title>
        <authorList>
            <person name="Lee S.D."/>
            <person name="Kim S.-M."/>
            <person name="Byeon Y.-S."/>
            <person name="Yang H.L."/>
            <person name="Kim I.S."/>
        </authorList>
    </citation>
    <scope>NUCLEOTIDE SEQUENCE [LARGE SCALE GENOMIC DNA]</scope>
    <source>
        <strain evidence="1 2">SSW1-51</strain>
    </source>
</reference>
<name>A0ABY4IB45_9MICO</name>
<evidence type="ECO:0000313" key="1">
    <source>
        <dbReference type="EMBL" id="UPL09975.1"/>
    </source>
</evidence>
<dbReference type="RefSeq" id="WP_247982182.1">
    <property type="nucleotide sequence ID" value="NZ_CP078076.1"/>
</dbReference>
<gene>
    <name evidence="1" type="ORF">KV394_02120</name>
</gene>
<evidence type="ECO:0000313" key="2">
    <source>
        <dbReference type="Proteomes" id="UP000831467"/>
    </source>
</evidence>
<dbReference type="Proteomes" id="UP000831467">
    <property type="component" value="Chromosome"/>
</dbReference>
<protein>
    <submittedName>
        <fullName evidence="1">Uncharacterized protein</fullName>
    </submittedName>
</protein>
<accession>A0ABY4IB45</accession>
<keyword evidence="2" id="KW-1185">Reference proteome</keyword>
<organism evidence="1 2">
    <name type="scientific">Microbacterium sufflavum</name>
    <dbReference type="NCBI Taxonomy" id="2851649"/>
    <lineage>
        <taxon>Bacteria</taxon>
        <taxon>Bacillati</taxon>
        <taxon>Actinomycetota</taxon>
        <taxon>Actinomycetes</taxon>
        <taxon>Micrococcales</taxon>
        <taxon>Microbacteriaceae</taxon>
        <taxon>Microbacterium</taxon>
    </lineage>
</organism>